<dbReference type="Gene3D" id="2.40.420.20">
    <property type="match status" value="1"/>
</dbReference>
<dbReference type="Gene3D" id="2.40.30.170">
    <property type="match status" value="1"/>
</dbReference>
<evidence type="ECO:0000259" key="3">
    <source>
        <dbReference type="Pfam" id="PF25954"/>
    </source>
</evidence>
<sequence length="384" mass="42237">MKQTLIILGVAVGLFSCQSEVEKLESEKEALQSSISEDTKRLDEVTRLLDSLKNGAEIDYPDVTVASVNEGQFEHYITVQGIVASDEIVQVVPEMGGMITSLPVKKKEGQLVNKGELLASIDNSIISKNVQELQEQIDLAKYMFEKQQSLYEKGVGTEFDLKQAEAQYKSLLKSKESLKTQQGKYNIYAPFTGIVEKVDAVQGQMAGPQTPIAMIVGLSDKKIKANISEAYLAYLNKGAKVSAEFAALKQTFEDLKVSRIGSFVDPSSRTIQVEVQLPQSEKLVPNLTSTVKIRDYVDSAALIIPSKVVLKGANSSSYVYVTKLDTEASNDSIQRFNVEKRNVELGMTYDGNVIVKSGLEKGEQVVERGKSEVYEGIVVEVVEE</sequence>
<evidence type="ECO:0000313" key="6">
    <source>
        <dbReference type="Proteomes" id="UP000683507"/>
    </source>
</evidence>
<protein>
    <submittedName>
        <fullName evidence="5">Multidrug resistance protein MdtA</fullName>
    </submittedName>
</protein>
<dbReference type="InterPro" id="IPR058792">
    <property type="entry name" value="Beta-barrel_RND_2"/>
</dbReference>
<dbReference type="GO" id="GO:1990281">
    <property type="term" value="C:efflux pump complex"/>
    <property type="evidence" value="ECO:0007669"/>
    <property type="project" value="TreeGrafter"/>
</dbReference>
<dbReference type="GO" id="GO:0015562">
    <property type="term" value="F:efflux transmembrane transporter activity"/>
    <property type="evidence" value="ECO:0007669"/>
    <property type="project" value="TreeGrafter"/>
</dbReference>
<evidence type="ECO:0000256" key="1">
    <source>
        <dbReference type="ARBA" id="ARBA00009477"/>
    </source>
</evidence>
<evidence type="ECO:0000256" key="2">
    <source>
        <dbReference type="SAM" id="Coils"/>
    </source>
</evidence>
<dbReference type="SUPFAM" id="SSF111369">
    <property type="entry name" value="HlyD-like secretion proteins"/>
    <property type="match status" value="1"/>
</dbReference>
<feature type="domain" description="CusB-like beta-barrel" evidence="3">
    <location>
        <begin position="223"/>
        <end position="294"/>
    </location>
</feature>
<proteinExistence type="inferred from homology"/>
<dbReference type="RefSeq" id="WP_258540889.1">
    <property type="nucleotide sequence ID" value="NZ_OU015584.1"/>
</dbReference>
<dbReference type="AlphaFoldDB" id="A0A916NQ65"/>
<evidence type="ECO:0000259" key="4">
    <source>
        <dbReference type="Pfam" id="PF25973"/>
    </source>
</evidence>
<comment type="similarity">
    <text evidence="1">Belongs to the membrane fusion protein (MFP) (TC 8.A.1) family.</text>
</comment>
<dbReference type="Gene3D" id="1.10.287.470">
    <property type="entry name" value="Helix hairpin bin"/>
    <property type="match status" value="1"/>
</dbReference>
<dbReference type="Gene3D" id="2.40.50.100">
    <property type="match status" value="1"/>
</dbReference>
<dbReference type="Pfam" id="PF25973">
    <property type="entry name" value="BSH_CzcB"/>
    <property type="match status" value="1"/>
</dbReference>
<dbReference type="Proteomes" id="UP000683507">
    <property type="component" value="Chromosome"/>
</dbReference>
<gene>
    <name evidence="5" type="primary">mdtA_1</name>
    <name evidence="5" type="ORF">CRYO30217_00660</name>
</gene>
<dbReference type="Pfam" id="PF25954">
    <property type="entry name" value="Beta-barrel_RND_2"/>
    <property type="match status" value="1"/>
</dbReference>
<dbReference type="PROSITE" id="PS51257">
    <property type="entry name" value="PROKAR_LIPOPROTEIN"/>
    <property type="match status" value="1"/>
</dbReference>
<feature type="domain" description="CzcB-like barrel-sandwich hybrid" evidence="4">
    <location>
        <begin position="88"/>
        <end position="212"/>
    </location>
</feature>
<dbReference type="InterPro" id="IPR058647">
    <property type="entry name" value="BSH_CzcB-like"/>
</dbReference>
<keyword evidence="6" id="KW-1185">Reference proteome</keyword>
<evidence type="ECO:0000313" key="5">
    <source>
        <dbReference type="EMBL" id="CAG5078398.1"/>
    </source>
</evidence>
<dbReference type="KEGG" id="ptan:CRYO30217_00660"/>
<dbReference type="InterPro" id="IPR006143">
    <property type="entry name" value="RND_pump_MFP"/>
</dbReference>
<name>A0A916NQ65_9FLAO</name>
<feature type="coiled-coil region" evidence="2">
    <location>
        <begin position="14"/>
        <end position="41"/>
    </location>
</feature>
<organism evidence="5 6">
    <name type="scientific">Parvicella tangerina</name>
    <dbReference type="NCBI Taxonomy" id="2829795"/>
    <lineage>
        <taxon>Bacteria</taxon>
        <taxon>Pseudomonadati</taxon>
        <taxon>Bacteroidota</taxon>
        <taxon>Flavobacteriia</taxon>
        <taxon>Flavobacteriales</taxon>
        <taxon>Parvicellaceae</taxon>
        <taxon>Parvicella</taxon>
    </lineage>
</organism>
<dbReference type="PANTHER" id="PTHR30469">
    <property type="entry name" value="MULTIDRUG RESISTANCE PROTEIN MDTA"/>
    <property type="match status" value="1"/>
</dbReference>
<keyword evidence="2" id="KW-0175">Coiled coil</keyword>
<dbReference type="EMBL" id="OU015584">
    <property type="protein sequence ID" value="CAG5078398.1"/>
    <property type="molecule type" value="Genomic_DNA"/>
</dbReference>
<dbReference type="NCBIfam" id="TIGR01730">
    <property type="entry name" value="RND_mfp"/>
    <property type="match status" value="1"/>
</dbReference>
<reference evidence="5" key="1">
    <citation type="submission" date="2021-04" db="EMBL/GenBank/DDBJ databases">
        <authorList>
            <person name="Rodrigo-Torres L."/>
            <person name="Arahal R. D."/>
            <person name="Lucena T."/>
        </authorList>
    </citation>
    <scope>NUCLEOTIDE SEQUENCE</scope>
    <source>
        <strain evidence="5">AS29M-1</strain>
    </source>
</reference>
<accession>A0A916NQ65</accession>